<dbReference type="AlphaFoldDB" id="A0AAV4J113"/>
<evidence type="ECO:0000313" key="2">
    <source>
        <dbReference type="Proteomes" id="UP000762676"/>
    </source>
</evidence>
<gene>
    <name evidence="1" type="ORF">ElyMa_004957800</name>
</gene>
<comment type="caution">
    <text evidence="1">The sequence shown here is derived from an EMBL/GenBank/DDBJ whole genome shotgun (WGS) entry which is preliminary data.</text>
</comment>
<dbReference type="Proteomes" id="UP000762676">
    <property type="component" value="Unassembled WGS sequence"/>
</dbReference>
<proteinExistence type="predicted"/>
<evidence type="ECO:0008006" key="3">
    <source>
        <dbReference type="Google" id="ProtNLM"/>
    </source>
</evidence>
<keyword evidence="2" id="KW-1185">Reference proteome</keyword>
<protein>
    <recommendedName>
        <fullName evidence="3">PRELI/MSF1 domain-containing protein</fullName>
    </recommendedName>
</protein>
<organism evidence="1 2">
    <name type="scientific">Elysia marginata</name>
    <dbReference type="NCBI Taxonomy" id="1093978"/>
    <lineage>
        <taxon>Eukaryota</taxon>
        <taxon>Metazoa</taxon>
        <taxon>Spiralia</taxon>
        <taxon>Lophotrochozoa</taxon>
        <taxon>Mollusca</taxon>
        <taxon>Gastropoda</taxon>
        <taxon>Heterobranchia</taxon>
        <taxon>Euthyneura</taxon>
        <taxon>Panpulmonata</taxon>
        <taxon>Sacoglossa</taxon>
        <taxon>Placobranchoidea</taxon>
        <taxon>Plakobranchidae</taxon>
        <taxon>Elysia</taxon>
    </lineage>
</organism>
<dbReference type="EMBL" id="BMAT01009937">
    <property type="protein sequence ID" value="GFS16503.1"/>
    <property type="molecule type" value="Genomic_DNA"/>
</dbReference>
<name>A0AAV4J113_9GAST</name>
<evidence type="ECO:0000313" key="1">
    <source>
        <dbReference type="EMBL" id="GFS16503.1"/>
    </source>
</evidence>
<accession>A0AAV4J113</accession>
<sequence length="80" mass="9429">MVSEPSWTESARGLFQNYTTYDDHDLECITEVHRTPSGNRLLTEALEIEMSVEWCVSQPDRVAHQLFSHTERYPARYRQI</sequence>
<reference evidence="1 2" key="1">
    <citation type="journal article" date="2021" name="Elife">
        <title>Chloroplast acquisition without the gene transfer in kleptoplastic sea slugs, Plakobranchus ocellatus.</title>
        <authorList>
            <person name="Maeda T."/>
            <person name="Takahashi S."/>
            <person name="Yoshida T."/>
            <person name="Shimamura S."/>
            <person name="Takaki Y."/>
            <person name="Nagai Y."/>
            <person name="Toyoda A."/>
            <person name="Suzuki Y."/>
            <person name="Arimoto A."/>
            <person name="Ishii H."/>
            <person name="Satoh N."/>
            <person name="Nishiyama T."/>
            <person name="Hasebe M."/>
            <person name="Maruyama T."/>
            <person name="Minagawa J."/>
            <person name="Obokata J."/>
            <person name="Shigenobu S."/>
        </authorList>
    </citation>
    <scope>NUCLEOTIDE SEQUENCE [LARGE SCALE GENOMIC DNA]</scope>
</reference>